<dbReference type="OrthoDB" id="205198at2759"/>
<evidence type="ECO:0000256" key="1">
    <source>
        <dbReference type="SAM" id="MobiDB-lite"/>
    </source>
</evidence>
<dbReference type="Proteomes" id="UP000606974">
    <property type="component" value="Unassembled WGS sequence"/>
</dbReference>
<feature type="compositionally biased region" description="Basic residues" evidence="1">
    <location>
        <begin position="1"/>
        <end position="10"/>
    </location>
</feature>
<dbReference type="InterPro" id="IPR041899">
    <property type="entry name" value="MAGE_WH2"/>
</dbReference>
<feature type="domain" description="MAGE" evidence="2">
    <location>
        <begin position="64"/>
        <end position="261"/>
    </location>
</feature>
<organism evidence="3 4">
    <name type="scientific">Endocarpon pusillum</name>
    <dbReference type="NCBI Taxonomy" id="364733"/>
    <lineage>
        <taxon>Eukaryota</taxon>
        <taxon>Fungi</taxon>
        <taxon>Dikarya</taxon>
        <taxon>Ascomycota</taxon>
        <taxon>Pezizomycotina</taxon>
        <taxon>Eurotiomycetes</taxon>
        <taxon>Chaetothyriomycetidae</taxon>
        <taxon>Verrucariales</taxon>
        <taxon>Verrucariaceae</taxon>
        <taxon>Endocarpon</taxon>
    </lineage>
</organism>
<comment type="caution">
    <text evidence="3">The sequence shown here is derived from an EMBL/GenBank/DDBJ whole genome shotgun (WGS) entry which is preliminary data.</text>
</comment>
<evidence type="ECO:0000259" key="2">
    <source>
        <dbReference type="SMART" id="SM01373"/>
    </source>
</evidence>
<reference evidence="3" key="1">
    <citation type="submission" date="2020-02" db="EMBL/GenBank/DDBJ databases">
        <authorList>
            <person name="Palmer J.M."/>
        </authorList>
    </citation>
    <scope>NUCLEOTIDE SEQUENCE</scope>
    <source>
        <strain evidence="3">EPUS1.4</strain>
        <tissue evidence="3">Thallus</tissue>
    </source>
</reference>
<dbReference type="AlphaFoldDB" id="A0A8H7E8C8"/>
<accession>A0A8H7E8C8</accession>
<evidence type="ECO:0000313" key="4">
    <source>
        <dbReference type="Proteomes" id="UP000606974"/>
    </source>
</evidence>
<dbReference type="InterPro" id="IPR037445">
    <property type="entry name" value="MAGE"/>
</dbReference>
<dbReference type="Gene3D" id="1.10.10.1210">
    <property type="entry name" value="MAGE homology domain, winged helix WH2 motif"/>
    <property type="match status" value="1"/>
</dbReference>
<dbReference type="PANTHER" id="PTHR11736:SF14">
    <property type="entry name" value="NSE3 HOMOLOG, SMC5-SMC6 COMPLEX COMPONENT"/>
    <property type="match status" value="1"/>
</dbReference>
<dbReference type="EMBL" id="JAACFV010000028">
    <property type="protein sequence ID" value="KAF7510641.1"/>
    <property type="molecule type" value="Genomic_DNA"/>
</dbReference>
<dbReference type="InterPro" id="IPR002190">
    <property type="entry name" value="MHD_dom"/>
</dbReference>
<evidence type="ECO:0000313" key="3">
    <source>
        <dbReference type="EMBL" id="KAF7510641.1"/>
    </source>
</evidence>
<proteinExistence type="predicted"/>
<dbReference type="InterPro" id="IPR041898">
    <property type="entry name" value="MAGE_WH1"/>
</dbReference>
<dbReference type="GO" id="GO:0006281">
    <property type="term" value="P:DNA repair"/>
    <property type="evidence" value="ECO:0007669"/>
    <property type="project" value="TreeGrafter"/>
</dbReference>
<sequence>MAPNGRKRRSERNDPESSASESPAQHRRVRQDDSDEEAGSTTSEPETQTQTQTATGMETMMKKLVRLALSCEYSRIPIRRADISTKVLGDTGTRQFKVVFERAQHELRTKFGMQMEELPSREKFTISQRRAAQASQKVPSTSSKSWILTSTLPPEYKFDPDILPPTKAPSETTEAIYTALYSFIIALILLNNGSLPENKLERYLKRANADQWTPILSTEKLLQKLAKEGYLEKRRDTSSGEEIIEWVVGPRGKIEVGERGVQGFVRAVYGGSGEEDEELERKLERSLGLQPQQRVVVGEGTEETPQVNGRAERSRTTRGRARPSARDDSDDE</sequence>
<dbReference type="GO" id="GO:0005634">
    <property type="term" value="C:nucleus"/>
    <property type="evidence" value="ECO:0007669"/>
    <property type="project" value="TreeGrafter"/>
</dbReference>
<dbReference type="Pfam" id="PF01454">
    <property type="entry name" value="MAGE"/>
    <property type="match status" value="1"/>
</dbReference>
<dbReference type="PANTHER" id="PTHR11736">
    <property type="entry name" value="MELANOMA-ASSOCIATED ANTIGEN MAGE ANTIGEN"/>
    <property type="match status" value="1"/>
</dbReference>
<gene>
    <name evidence="3" type="ORF">GJ744_006253</name>
</gene>
<protein>
    <recommendedName>
        <fullName evidence="2">MAGE domain-containing protein</fullName>
    </recommendedName>
</protein>
<feature type="region of interest" description="Disordered" evidence="1">
    <location>
        <begin position="1"/>
        <end position="55"/>
    </location>
</feature>
<dbReference type="SMART" id="SM01373">
    <property type="entry name" value="MAGE"/>
    <property type="match status" value="1"/>
</dbReference>
<feature type="region of interest" description="Disordered" evidence="1">
    <location>
        <begin position="290"/>
        <end position="332"/>
    </location>
</feature>
<keyword evidence="4" id="KW-1185">Reference proteome</keyword>
<dbReference type="Gene3D" id="1.10.10.1200">
    <property type="entry name" value="MAGE homology domain, winged helix WH1 motif"/>
    <property type="match status" value="1"/>
</dbReference>
<name>A0A8H7E8C8_9EURO</name>
<feature type="compositionally biased region" description="Low complexity" evidence="1">
    <location>
        <begin position="41"/>
        <end position="55"/>
    </location>
</feature>